<comment type="caution">
    <text evidence="3">The sequence shown here is derived from an EMBL/GenBank/DDBJ whole genome shotgun (WGS) entry which is preliminary data.</text>
</comment>
<evidence type="ECO:0000259" key="2">
    <source>
        <dbReference type="Pfam" id="PF02777"/>
    </source>
</evidence>
<dbReference type="EMBL" id="JNVN01002611">
    <property type="protein sequence ID" value="KHJ31750.1"/>
    <property type="molecule type" value="Genomic_DNA"/>
</dbReference>
<feature type="domain" description="Manganese/iron superoxide dismutase C-terminal" evidence="2">
    <location>
        <begin position="233"/>
        <end position="279"/>
    </location>
</feature>
<dbReference type="GO" id="GO:0046872">
    <property type="term" value="F:metal ion binding"/>
    <property type="evidence" value="ECO:0007669"/>
    <property type="project" value="InterPro"/>
</dbReference>
<dbReference type="PANTHER" id="PTHR43595">
    <property type="entry name" value="37S RIBOSOMAL PROTEIN S26, MITOCHONDRIAL"/>
    <property type="match status" value="1"/>
</dbReference>
<sequence length="289" mass="32944">MIRQRFPKRKLVSRIFSRSAVSVPLLPQLSGLNHIPQFLSRVAFEISWNHYQSYSLENLQRLLKVSDCSSKNPKDIAIQYARDPTNASIFNYASFAHNNHFFFESIDEGTTSPESMNEKLRLQLIKSFGSIETLKSEMLFTASAMFGPGFVWLVKDFENNYFVLATYLAGSPYPQANFRQQPADLKNISPEKAPEVMSDALRNKYTGQAMNSVGRFGKLSKGPRIPCGGPETLVPILCVNVWQHVFLPDYGIRPSINGGKPRYLENWWKKINWKVVSQRAIGQNLSWVE</sequence>
<accession>A0A0B1P358</accession>
<feature type="domain" description="Manganese/iron superoxide dismutase C-terminal" evidence="2">
    <location>
        <begin position="118"/>
        <end position="173"/>
    </location>
</feature>
<comment type="function">
    <text evidence="1">Component of the mitochondrial ribosome (mitoribosome), a dedicated translation machinery responsible for the synthesis of mitochondrial genome-encoded proteins, including at least some of the essential transmembrane subunits of the mitochondrial respiratory chain. The mitoribosomes are attached to the mitochondrial inner membrane and translation products are cotranslationally integrated into the membrane.</text>
</comment>
<evidence type="ECO:0000313" key="4">
    <source>
        <dbReference type="Proteomes" id="UP000030854"/>
    </source>
</evidence>
<dbReference type="Pfam" id="PF02777">
    <property type="entry name" value="Sod_Fe_C"/>
    <property type="match status" value="2"/>
</dbReference>
<protein>
    <submittedName>
        <fullName evidence="3">Putative fe superoxide dismutase</fullName>
    </submittedName>
</protein>
<organism evidence="3 4">
    <name type="scientific">Uncinula necator</name>
    <name type="common">Grape powdery mildew</name>
    <dbReference type="NCBI Taxonomy" id="52586"/>
    <lineage>
        <taxon>Eukaryota</taxon>
        <taxon>Fungi</taxon>
        <taxon>Dikarya</taxon>
        <taxon>Ascomycota</taxon>
        <taxon>Pezizomycotina</taxon>
        <taxon>Leotiomycetes</taxon>
        <taxon>Erysiphales</taxon>
        <taxon>Erysiphaceae</taxon>
        <taxon>Erysiphe</taxon>
    </lineage>
</organism>
<dbReference type="AlphaFoldDB" id="A0A0B1P358"/>
<dbReference type="InterPro" id="IPR036324">
    <property type="entry name" value="Mn/Fe_SOD_N_sf"/>
</dbReference>
<evidence type="ECO:0000313" key="3">
    <source>
        <dbReference type="EMBL" id="KHJ31750.1"/>
    </source>
</evidence>
<dbReference type="STRING" id="52586.A0A0B1P358"/>
<dbReference type="PANTHER" id="PTHR43595:SF2">
    <property type="entry name" value="SMALL RIBOSOMAL SUBUNIT PROTEIN MS42"/>
    <property type="match status" value="1"/>
</dbReference>
<dbReference type="Proteomes" id="UP000030854">
    <property type="component" value="Unassembled WGS sequence"/>
</dbReference>
<dbReference type="SUPFAM" id="SSF54719">
    <property type="entry name" value="Fe,Mn superoxide dismutase (SOD), C-terminal domain"/>
    <property type="match status" value="1"/>
</dbReference>
<keyword evidence="4" id="KW-1185">Reference proteome</keyword>
<dbReference type="Gene3D" id="3.55.40.20">
    <property type="entry name" value="Iron/manganese superoxide dismutase, C-terminal domain"/>
    <property type="match status" value="1"/>
</dbReference>
<evidence type="ECO:0000256" key="1">
    <source>
        <dbReference type="ARBA" id="ARBA00037226"/>
    </source>
</evidence>
<dbReference type="InterPro" id="IPR019832">
    <property type="entry name" value="Mn/Fe_SOD_C"/>
</dbReference>
<dbReference type="InterPro" id="IPR036314">
    <property type="entry name" value="SOD_C_sf"/>
</dbReference>
<gene>
    <name evidence="3" type="ORF">EV44_g4497</name>
</gene>
<name>A0A0B1P358_UNCNE</name>
<dbReference type="HOGENOM" id="CLU_057349_1_0_1"/>
<proteinExistence type="predicted"/>
<dbReference type="SUPFAM" id="SSF46609">
    <property type="entry name" value="Fe,Mn superoxide dismutase (SOD), N-terminal domain"/>
    <property type="match status" value="1"/>
</dbReference>
<dbReference type="OMA" id="MTAREPN"/>
<dbReference type="GO" id="GO:0005737">
    <property type="term" value="C:cytoplasm"/>
    <property type="evidence" value="ECO:0007669"/>
    <property type="project" value="TreeGrafter"/>
</dbReference>
<reference evidence="3 4" key="1">
    <citation type="journal article" date="2014" name="BMC Genomics">
        <title>Adaptive genomic structural variation in the grape powdery mildew pathogen, Erysiphe necator.</title>
        <authorList>
            <person name="Jones L."/>
            <person name="Riaz S."/>
            <person name="Morales-Cruz A."/>
            <person name="Amrine K.C."/>
            <person name="McGuire B."/>
            <person name="Gubler W.D."/>
            <person name="Walker M.A."/>
            <person name="Cantu D."/>
        </authorList>
    </citation>
    <scope>NUCLEOTIDE SEQUENCE [LARGE SCALE GENOMIC DNA]</scope>
    <source>
        <strain evidence="4">c</strain>
    </source>
</reference>
<dbReference type="GO" id="GO:0004784">
    <property type="term" value="F:superoxide dismutase activity"/>
    <property type="evidence" value="ECO:0007669"/>
    <property type="project" value="InterPro"/>
</dbReference>